<dbReference type="EMBL" id="QEAP01000086">
    <property type="protein sequence ID" value="TPX75297.1"/>
    <property type="molecule type" value="Genomic_DNA"/>
</dbReference>
<evidence type="ECO:0000259" key="2">
    <source>
        <dbReference type="SMART" id="SM00233"/>
    </source>
</evidence>
<dbReference type="InterPro" id="IPR046868">
    <property type="entry name" value="BAR_4"/>
</dbReference>
<feature type="compositionally biased region" description="Polar residues" evidence="1">
    <location>
        <begin position="533"/>
        <end position="543"/>
    </location>
</feature>
<accession>A0A507FJQ0</accession>
<dbReference type="PANTHER" id="PTHR31941:SF1">
    <property type="entry name" value="CYTOSKELETAL SIGNALING PROTEIN SLM1"/>
    <property type="match status" value="1"/>
</dbReference>
<dbReference type="AlphaFoldDB" id="A0A507FJQ0"/>
<organism evidence="3 4">
    <name type="scientific">Chytriomyces confervae</name>
    <dbReference type="NCBI Taxonomy" id="246404"/>
    <lineage>
        <taxon>Eukaryota</taxon>
        <taxon>Fungi</taxon>
        <taxon>Fungi incertae sedis</taxon>
        <taxon>Chytridiomycota</taxon>
        <taxon>Chytridiomycota incertae sedis</taxon>
        <taxon>Chytridiomycetes</taxon>
        <taxon>Chytridiales</taxon>
        <taxon>Chytriomycetaceae</taxon>
        <taxon>Chytriomyces</taxon>
    </lineage>
</organism>
<sequence length="564" mass="63475">MTSTATLSTGSLFGESKARNAPAVSQLWPYSTLQAEKVPHGLNRLVAWKHVVEELTAFALSIESLEKAYAAEYEKLAARLQKLHSTNVSFESSTGIPFHLVQNACESYAQEHTRFEQSVKVACNKQLNELRVELLKKIKCVKTETDVLTRNVSRTRAATIDMITLHEKAKARRVNAGPRDKQFMDPWLTERVLYKQLRTMIAVENNYQSQMAALLKNLGEFDEKIVVGLRRVAVDFLTARELQCTAFAVLLANAKGFLSEIETQTPFETYVAETGLLDSSAWESAPKRITDFPYEIQEIKVVKQSVMARPFFWSRTGWTQALYVVTDSGYLHCFKKVNGKAKGDERRKAAVNHRGVGWGFQKNQIAVVPPSSEMIEAELAEVPVYDNLDAPSTFFSVCLNNSGRISVNVLDDKSNLSVFAIDVYKTPRDKSPIKRYEIKASNEAEMIEWITFLNEKIESYLPQSPPQPLFSASHVIKERLEKKQSPPLEVENPFEESSQEETLKWETCEDFTGIDEITVADHRHRKLPELPSVPSTSPVSAGTGTIVGRTYTSSRKKPEIVIDG</sequence>
<feature type="domain" description="PH" evidence="2">
    <location>
        <begin position="301"/>
        <end position="460"/>
    </location>
</feature>
<evidence type="ECO:0000313" key="3">
    <source>
        <dbReference type="EMBL" id="TPX75297.1"/>
    </source>
</evidence>
<dbReference type="STRING" id="246404.A0A507FJQ0"/>
<dbReference type="Pfam" id="PF20400">
    <property type="entry name" value="BAR_4"/>
    <property type="match status" value="1"/>
</dbReference>
<dbReference type="SUPFAM" id="SSF103657">
    <property type="entry name" value="BAR/IMD domain-like"/>
    <property type="match status" value="1"/>
</dbReference>
<feature type="region of interest" description="Disordered" evidence="1">
    <location>
        <begin position="528"/>
        <end position="552"/>
    </location>
</feature>
<reference evidence="3 4" key="1">
    <citation type="journal article" date="2019" name="Sci. Rep.">
        <title>Comparative genomics of chytrid fungi reveal insights into the obligate biotrophic and pathogenic lifestyle of Synchytrium endobioticum.</title>
        <authorList>
            <person name="van de Vossenberg B.T.L.H."/>
            <person name="Warris S."/>
            <person name="Nguyen H.D.T."/>
            <person name="van Gent-Pelzer M.P.E."/>
            <person name="Joly D.L."/>
            <person name="van de Geest H.C."/>
            <person name="Bonants P.J.M."/>
            <person name="Smith D.S."/>
            <person name="Levesque C.A."/>
            <person name="van der Lee T.A.J."/>
        </authorList>
    </citation>
    <scope>NUCLEOTIDE SEQUENCE [LARGE SCALE GENOMIC DNA]</scope>
    <source>
        <strain evidence="3 4">CBS 675.73</strain>
    </source>
</reference>
<comment type="caution">
    <text evidence="3">The sequence shown here is derived from an EMBL/GenBank/DDBJ whole genome shotgun (WGS) entry which is preliminary data.</text>
</comment>
<dbReference type="SMART" id="SM00233">
    <property type="entry name" value="PH"/>
    <property type="match status" value="1"/>
</dbReference>
<dbReference type="SUPFAM" id="SSF50729">
    <property type="entry name" value="PH domain-like"/>
    <property type="match status" value="1"/>
</dbReference>
<protein>
    <recommendedName>
        <fullName evidence="2">PH domain-containing protein</fullName>
    </recommendedName>
</protein>
<dbReference type="Gene3D" id="1.20.1270.60">
    <property type="entry name" value="Arfaptin homology (AH) domain/BAR domain"/>
    <property type="match status" value="1"/>
</dbReference>
<evidence type="ECO:0000313" key="4">
    <source>
        <dbReference type="Proteomes" id="UP000320333"/>
    </source>
</evidence>
<dbReference type="InterPro" id="IPR001849">
    <property type="entry name" value="PH_domain"/>
</dbReference>
<dbReference type="PANTHER" id="PTHR31941">
    <property type="entry name" value="CYTOSKELETAL SIGNALING PROTEIN SLM1"/>
    <property type="match status" value="1"/>
</dbReference>
<name>A0A507FJQ0_9FUNG</name>
<gene>
    <name evidence="3" type="ORF">CcCBS67573_g03421</name>
</gene>
<dbReference type="OrthoDB" id="5598057at2759"/>
<dbReference type="InterPro" id="IPR027267">
    <property type="entry name" value="AH/BAR_dom_sf"/>
</dbReference>
<feature type="region of interest" description="Disordered" evidence="1">
    <location>
        <begin position="482"/>
        <end position="501"/>
    </location>
</feature>
<dbReference type="Proteomes" id="UP000320333">
    <property type="component" value="Unassembled WGS sequence"/>
</dbReference>
<keyword evidence="4" id="KW-1185">Reference proteome</keyword>
<evidence type="ECO:0000256" key="1">
    <source>
        <dbReference type="SAM" id="MobiDB-lite"/>
    </source>
</evidence>
<proteinExistence type="predicted"/>